<name>A0A8J7AC98_9CYAN</name>
<evidence type="ECO:0000313" key="1">
    <source>
        <dbReference type="EMBL" id="MBE9077024.1"/>
    </source>
</evidence>
<dbReference type="Proteomes" id="UP000636505">
    <property type="component" value="Unassembled WGS sequence"/>
</dbReference>
<dbReference type="RefSeq" id="WP_193905682.1">
    <property type="nucleotide sequence ID" value="NZ_JADEXG010000011.1"/>
</dbReference>
<reference evidence="1" key="1">
    <citation type="submission" date="2020-10" db="EMBL/GenBank/DDBJ databases">
        <authorList>
            <person name="Castelo-Branco R."/>
            <person name="Eusebio N."/>
            <person name="Adriana R."/>
            <person name="Vieira A."/>
            <person name="Brugerolle De Fraissinette N."/>
            <person name="Rezende De Castro R."/>
            <person name="Schneider M.P."/>
            <person name="Vasconcelos V."/>
            <person name="Leao P.N."/>
        </authorList>
    </citation>
    <scope>NUCLEOTIDE SEQUENCE</scope>
    <source>
        <strain evidence="1">LEGE 07310</strain>
    </source>
</reference>
<keyword evidence="2" id="KW-1185">Reference proteome</keyword>
<evidence type="ECO:0000313" key="2">
    <source>
        <dbReference type="Proteomes" id="UP000636505"/>
    </source>
</evidence>
<comment type="caution">
    <text evidence="1">The sequence shown here is derived from an EMBL/GenBank/DDBJ whole genome shotgun (WGS) entry which is preliminary data.</text>
</comment>
<sequence>MDSAMVAALCASDDGILYLLQKRIYTRAFPQQLIDIGLIARGYLS</sequence>
<dbReference type="EMBL" id="JADEXG010000011">
    <property type="protein sequence ID" value="MBE9077024.1"/>
    <property type="molecule type" value="Genomic_DNA"/>
</dbReference>
<proteinExistence type="predicted"/>
<organism evidence="1 2">
    <name type="scientific">Vasconcelosia minhoensis LEGE 07310</name>
    <dbReference type="NCBI Taxonomy" id="915328"/>
    <lineage>
        <taxon>Bacteria</taxon>
        <taxon>Bacillati</taxon>
        <taxon>Cyanobacteriota</taxon>
        <taxon>Cyanophyceae</taxon>
        <taxon>Nodosilineales</taxon>
        <taxon>Cymatolegaceae</taxon>
        <taxon>Vasconcelosia</taxon>
        <taxon>Vasconcelosia minhoensis</taxon>
    </lineage>
</organism>
<accession>A0A8J7AC98</accession>
<protein>
    <submittedName>
        <fullName evidence="1">Uncharacterized protein</fullName>
    </submittedName>
</protein>
<dbReference type="AlphaFoldDB" id="A0A8J7AC98"/>
<gene>
    <name evidence="1" type="ORF">IQ241_06890</name>
</gene>